<organism evidence="4 5">
    <name type="scientific">Patella caerulea</name>
    <name type="common">Rayed Mediterranean limpet</name>
    <dbReference type="NCBI Taxonomy" id="87958"/>
    <lineage>
        <taxon>Eukaryota</taxon>
        <taxon>Metazoa</taxon>
        <taxon>Spiralia</taxon>
        <taxon>Lophotrochozoa</taxon>
        <taxon>Mollusca</taxon>
        <taxon>Gastropoda</taxon>
        <taxon>Patellogastropoda</taxon>
        <taxon>Patelloidea</taxon>
        <taxon>Patellidae</taxon>
        <taxon>Patella</taxon>
    </lineage>
</organism>
<dbReference type="SUPFAM" id="SSF63707">
    <property type="entry name" value="Ganglioside M2 (gm2) activator"/>
    <property type="match status" value="1"/>
</dbReference>
<evidence type="ECO:0000256" key="2">
    <source>
        <dbReference type="SAM" id="SignalP"/>
    </source>
</evidence>
<dbReference type="Gene3D" id="2.70.220.10">
    <property type="entry name" value="Ganglioside GM2 activator"/>
    <property type="match status" value="1"/>
</dbReference>
<feature type="domain" description="MD-2-related lipid-recognition" evidence="3">
    <location>
        <begin position="24"/>
        <end position="181"/>
    </location>
</feature>
<dbReference type="GO" id="GO:0009898">
    <property type="term" value="C:cytoplasmic side of plasma membrane"/>
    <property type="evidence" value="ECO:0007669"/>
    <property type="project" value="TreeGrafter"/>
</dbReference>
<feature type="signal peptide" evidence="2">
    <location>
        <begin position="1"/>
        <end position="18"/>
    </location>
</feature>
<name>A0AAN8G7K3_PATCE</name>
<dbReference type="GO" id="GO:0005319">
    <property type="term" value="F:lipid transporter activity"/>
    <property type="evidence" value="ECO:0007669"/>
    <property type="project" value="TreeGrafter"/>
</dbReference>
<gene>
    <name evidence="4" type="ORF">SNE40_020526</name>
</gene>
<dbReference type="GO" id="GO:0008047">
    <property type="term" value="F:enzyme activator activity"/>
    <property type="evidence" value="ECO:0007669"/>
    <property type="project" value="InterPro"/>
</dbReference>
<evidence type="ECO:0000256" key="1">
    <source>
        <dbReference type="ARBA" id="ARBA00022729"/>
    </source>
</evidence>
<reference evidence="4 5" key="1">
    <citation type="submission" date="2024-01" db="EMBL/GenBank/DDBJ databases">
        <title>The genome of the rayed Mediterranean limpet Patella caerulea (Linnaeus, 1758).</title>
        <authorList>
            <person name="Anh-Thu Weber A."/>
            <person name="Halstead-Nussloch G."/>
        </authorList>
    </citation>
    <scope>NUCLEOTIDE SEQUENCE [LARGE SCALE GENOMIC DNA]</scope>
    <source>
        <strain evidence="4">AATW-2023a</strain>
        <tissue evidence="4">Whole specimen</tissue>
    </source>
</reference>
<dbReference type="Pfam" id="PF02221">
    <property type="entry name" value="E1_DerP2_DerF2"/>
    <property type="match status" value="1"/>
</dbReference>
<sequence>MIQYLWVAFGLIILSVEARQEFGLTDCPSTNANSSVTFHNFTISPDPVEIPGNLSVSGIVTFNTDIIGNLSLELAITRSLGFFDLPLPCIDHLGSCKYIDVCSILDQGKNATLTCADQLRDNGFPCACPFLNGTYVVDNAVFELPKIKGALASFAKGDYTIKLKLVDLDTDDILGCEDLQFTLTEPPVEYIPTTKAPCGFFCQLIG</sequence>
<dbReference type="AlphaFoldDB" id="A0AAN8G7K3"/>
<dbReference type="InterPro" id="IPR036846">
    <property type="entry name" value="GM2-AP_sf"/>
</dbReference>
<evidence type="ECO:0000259" key="3">
    <source>
        <dbReference type="SMART" id="SM00737"/>
    </source>
</evidence>
<protein>
    <recommendedName>
        <fullName evidence="3">MD-2-related lipid-recognition domain-containing protein</fullName>
    </recommendedName>
</protein>
<dbReference type="PANTHER" id="PTHR17357:SF0">
    <property type="entry name" value="GANGLIOSIDE GM2 ACTIVATOR"/>
    <property type="match status" value="1"/>
</dbReference>
<dbReference type="PANTHER" id="PTHR17357">
    <property type="entry name" value="GM2 GANGLIOSIDE ACTIVATOR PROTEIN"/>
    <property type="match status" value="1"/>
</dbReference>
<keyword evidence="5" id="KW-1185">Reference proteome</keyword>
<keyword evidence="1 2" id="KW-0732">Signal</keyword>
<comment type="caution">
    <text evidence="4">The sequence shown here is derived from an EMBL/GenBank/DDBJ whole genome shotgun (WGS) entry which is preliminary data.</text>
</comment>
<dbReference type="Proteomes" id="UP001347796">
    <property type="component" value="Unassembled WGS sequence"/>
</dbReference>
<evidence type="ECO:0000313" key="4">
    <source>
        <dbReference type="EMBL" id="KAK6169478.1"/>
    </source>
</evidence>
<feature type="chain" id="PRO_5042869624" description="MD-2-related lipid-recognition domain-containing protein" evidence="2">
    <location>
        <begin position="19"/>
        <end position="206"/>
    </location>
</feature>
<dbReference type="GO" id="GO:0006689">
    <property type="term" value="P:ganglioside catabolic process"/>
    <property type="evidence" value="ECO:0007669"/>
    <property type="project" value="InterPro"/>
</dbReference>
<dbReference type="InterPro" id="IPR028996">
    <property type="entry name" value="GM2-AP"/>
</dbReference>
<dbReference type="SMART" id="SM00737">
    <property type="entry name" value="ML"/>
    <property type="match status" value="1"/>
</dbReference>
<proteinExistence type="predicted"/>
<dbReference type="InterPro" id="IPR003172">
    <property type="entry name" value="ML_dom"/>
</dbReference>
<dbReference type="EMBL" id="JAZGQO010000015">
    <property type="protein sequence ID" value="KAK6169478.1"/>
    <property type="molecule type" value="Genomic_DNA"/>
</dbReference>
<accession>A0AAN8G7K3</accession>
<evidence type="ECO:0000313" key="5">
    <source>
        <dbReference type="Proteomes" id="UP001347796"/>
    </source>
</evidence>